<dbReference type="InterPro" id="IPR039422">
    <property type="entry name" value="MarR/SlyA-like"/>
</dbReference>
<dbReference type="HOGENOM" id="CLU_083287_27_4_3"/>
<dbReference type="GO" id="GO:0003700">
    <property type="term" value="F:DNA-binding transcription factor activity"/>
    <property type="evidence" value="ECO:0007669"/>
    <property type="project" value="InterPro"/>
</dbReference>
<dbReference type="SMART" id="SM00347">
    <property type="entry name" value="HTH_MARR"/>
    <property type="match status" value="1"/>
</dbReference>
<dbReference type="PROSITE" id="PS50995">
    <property type="entry name" value="HTH_MARR_2"/>
    <property type="match status" value="1"/>
</dbReference>
<dbReference type="STRING" id="497965.Cyan7822_3618"/>
<dbReference type="InterPro" id="IPR036388">
    <property type="entry name" value="WH-like_DNA-bd_sf"/>
</dbReference>
<gene>
    <name evidence="2" type="ordered locus">Cyan7822_3618</name>
</gene>
<feature type="domain" description="HTH marR-type" evidence="1">
    <location>
        <begin position="1"/>
        <end position="128"/>
    </location>
</feature>
<keyword evidence="3" id="KW-1185">Reference proteome</keyword>
<evidence type="ECO:0000313" key="2">
    <source>
        <dbReference type="EMBL" id="ADN15558.1"/>
    </source>
</evidence>
<dbReference type="eggNOG" id="COG1846">
    <property type="taxonomic scope" value="Bacteria"/>
</dbReference>
<dbReference type="Pfam" id="PF01047">
    <property type="entry name" value="MarR"/>
    <property type="match status" value="1"/>
</dbReference>
<dbReference type="PANTHER" id="PTHR33164:SF89">
    <property type="entry name" value="MARR FAMILY REGULATORY PROTEIN"/>
    <property type="match status" value="1"/>
</dbReference>
<dbReference type="AlphaFoldDB" id="E0UG57"/>
<dbReference type="KEGG" id="cyj:Cyan7822_3618"/>
<dbReference type="Gene3D" id="1.10.10.10">
    <property type="entry name" value="Winged helix-like DNA-binding domain superfamily/Winged helix DNA-binding domain"/>
    <property type="match status" value="1"/>
</dbReference>
<dbReference type="PRINTS" id="PR00598">
    <property type="entry name" value="HTHMARR"/>
</dbReference>
<evidence type="ECO:0000259" key="1">
    <source>
        <dbReference type="PROSITE" id="PS50995"/>
    </source>
</evidence>
<accession>E0UG57</accession>
<name>E0UG57_GLOV7</name>
<dbReference type="SUPFAM" id="SSF46785">
    <property type="entry name" value="Winged helix' DNA-binding domain"/>
    <property type="match status" value="1"/>
</dbReference>
<reference evidence="3" key="1">
    <citation type="journal article" date="2011" name="MBio">
        <title>Novel metabolic attributes of the genus Cyanothece, comprising a group of unicellular nitrogen-fixing Cyanobacteria.</title>
        <authorList>
            <person name="Bandyopadhyay A."/>
            <person name="Elvitigala T."/>
            <person name="Welsh E."/>
            <person name="Stockel J."/>
            <person name="Liberton M."/>
            <person name="Min H."/>
            <person name="Sherman L.A."/>
            <person name="Pakrasi H.B."/>
        </authorList>
    </citation>
    <scope>NUCLEOTIDE SEQUENCE [LARGE SCALE GENOMIC DNA]</scope>
    <source>
        <strain evidence="3">PCC 7822</strain>
    </source>
</reference>
<proteinExistence type="predicted"/>
<dbReference type="GO" id="GO:0006950">
    <property type="term" value="P:response to stress"/>
    <property type="evidence" value="ECO:0007669"/>
    <property type="project" value="TreeGrafter"/>
</dbReference>
<protein>
    <submittedName>
        <fullName evidence="2">Transcriptional regulator, MarR family</fullName>
    </submittedName>
</protein>
<dbReference type="Proteomes" id="UP000008206">
    <property type="component" value="Chromosome"/>
</dbReference>
<dbReference type="InterPro" id="IPR000835">
    <property type="entry name" value="HTH_MarR-typ"/>
</dbReference>
<dbReference type="InterPro" id="IPR036390">
    <property type="entry name" value="WH_DNA-bd_sf"/>
</dbReference>
<evidence type="ECO:0000313" key="3">
    <source>
        <dbReference type="Proteomes" id="UP000008206"/>
    </source>
</evidence>
<dbReference type="EMBL" id="CP002198">
    <property type="protein sequence ID" value="ADN15558.1"/>
    <property type="molecule type" value="Genomic_DNA"/>
</dbReference>
<organism evidence="2 3">
    <name type="scientific">Gloeothece verrucosa (strain PCC 7822)</name>
    <name type="common">Cyanothece sp. (strain PCC 7822)</name>
    <dbReference type="NCBI Taxonomy" id="497965"/>
    <lineage>
        <taxon>Bacteria</taxon>
        <taxon>Bacillati</taxon>
        <taxon>Cyanobacteriota</taxon>
        <taxon>Cyanophyceae</taxon>
        <taxon>Oscillatoriophycideae</taxon>
        <taxon>Chroococcales</taxon>
        <taxon>Aphanothecaceae</taxon>
        <taxon>Gloeothece</taxon>
        <taxon>Gloeothece verrucosa</taxon>
    </lineage>
</organism>
<dbReference type="PANTHER" id="PTHR33164">
    <property type="entry name" value="TRANSCRIPTIONAL REGULATOR, MARR FAMILY"/>
    <property type="match status" value="1"/>
</dbReference>
<sequence length="134" mass="15539">MEVMPLVMNFIRTQMRSHSASLLTVPQFRVLAFLKRHPDCSLSAVAEHLGVSRPTASAMVERLVQQGFVNRSEHPQERRQVELKLTEAGYRYFEQIREKTRKEIADQLGNLSETQLSSLREGIALLYQVFNQWH</sequence>